<sequence>MIPTLILIVEDETHIASNLEHLLENIGYQTALVNSGEEAIQYLEQNIPDLVLMDICLPGVLDGIQTVETIRERFSVPVVYLTAYADAETIERAKMTEPYGYLIKPFDVRELASVIRIALHKYMNDRALQSQQQWLTTTLKSIGDGVITTDQKGTITFINPIAEQLTGWTQQKAVGKPINQVFRVCEGHSKQVIPNLVKLVLKQQKTVEFHHSSGDHEPGKNNQNESLPERFLLQHPHNHLLPIDASASPLKNDQGELLGVVLIIRDITERHKYQYKLQELNAQLEEKVKERTLELEKSIQHLEAEIEQRQRTEIALRQSEERFRNLIETLSDWVWETNNQGVCVYASPKLTDVLGYRPHEVIGKHLYSFMTATEAERVTEVVAPLWENRVPFHCIEYTAQHKEGYPVVLETSGVPIFNAKGEFQGYRGIDRDITERKQAQEALESSFATNRALLNTMPDPMVRLSRHGSFLNFKEGEGNGFLLPVWKCLGKTVRDALPPEIAEEFMSCIEQTLTEETCPVLEYQLVRGEVVSHWEARFSVSVKQEEVMVILRDISERKQFEESLKNTNEQLRATTSRLSTLIENLQFGVLVKDESQRVVLTNQAFCDLFNIDIHPVTLIGASFADFPYSYQHLFVDGERFLEHHKKILAEGHVMSDEEIELVDGRTFARDYVPIVVEGQEQGHLWMFRDITERKQQEQVLRASLQEKEVLLKEIHHRVKNNLQIVSSLLKLQSGYIEDEQAVMMFTDCYNRVRSMALIHEKLYRTEDLAYINAPDYITSLVHNLMSTYDSMNRVQMQVNVAEIYLDIDTAIPCGLIITELVSNAMKHAFPPPAQGVISIELGQEGEELLLAVRDNGVGLPGHLDVEETESLGLQLVVNLTAQLEGELTVQSEGGTCFAIAFPQPEP</sequence>
<feature type="modified residue" description="4-aspartylphosphate" evidence="2">
    <location>
        <position position="54"/>
    </location>
</feature>
<dbReference type="RefSeq" id="WP_265266641.1">
    <property type="nucleotide sequence ID" value="NZ_JAIHOM010000166.1"/>
</dbReference>
<dbReference type="InterPro" id="IPR011495">
    <property type="entry name" value="Sig_transdc_His_kin_sub2_dim/P"/>
</dbReference>
<dbReference type="Proteomes" id="UP001526426">
    <property type="component" value="Unassembled WGS sequence"/>
</dbReference>
<dbReference type="SMART" id="SM00091">
    <property type="entry name" value="PAS"/>
    <property type="match status" value="4"/>
</dbReference>
<dbReference type="PROSITE" id="PS50113">
    <property type="entry name" value="PAC"/>
    <property type="match status" value="2"/>
</dbReference>
<evidence type="ECO:0000259" key="4">
    <source>
        <dbReference type="PROSITE" id="PS50109"/>
    </source>
</evidence>
<evidence type="ECO:0000256" key="1">
    <source>
        <dbReference type="ARBA" id="ARBA00022777"/>
    </source>
</evidence>
<feature type="domain" description="Response regulatory" evidence="5">
    <location>
        <begin position="5"/>
        <end position="119"/>
    </location>
</feature>
<evidence type="ECO:0000259" key="5">
    <source>
        <dbReference type="PROSITE" id="PS50110"/>
    </source>
</evidence>
<dbReference type="SUPFAM" id="SSF55785">
    <property type="entry name" value="PYP-like sensor domain (PAS domain)"/>
    <property type="match status" value="4"/>
</dbReference>
<dbReference type="InterPro" id="IPR036890">
    <property type="entry name" value="HATPase_C_sf"/>
</dbReference>
<dbReference type="InterPro" id="IPR000700">
    <property type="entry name" value="PAS-assoc_C"/>
</dbReference>
<comment type="caution">
    <text evidence="8">The sequence shown here is derived from an EMBL/GenBank/DDBJ whole genome shotgun (WGS) entry which is preliminary data.</text>
</comment>
<keyword evidence="2" id="KW-0597">Phosphoprotein</keyword>
<protein>
    <submittedName>
        <fullName evidence="8">PAS domain S-box protein</fullName>
    </submittedName>
</protein>
<dbReference type="Pfam" id="PF00072">
    <property type="entry name" value="Response_reg"/>
    <property type="match status" value="1"/>
</dbReference>
<dbReference type="SMART" id="SM00448">
    <property type="entry name" value="REC"/>
    <property type="match status" value="1"/>
</dbReference>
<dbReference type="InterPro" id="IPR001610">
    <property type="entry name" value="PAC"/>
</dbReference>
<dbReference type="PANTHER" id="PTHR43065:SF23">
    <property type="entry name" value="SENSOR HISTIDINE KINASE PDTAS"/>
    <property type="match status" value="1"/>
</dbReference>
<evidence type="ECO:0000313" key="8">
    <source>
        <dbReference type="EMBL" id="MCW6038720.1"/>
    </source>
</evidence>
<feature type="domain" description="PAC" evidence="7">
    <location>
        <begin position="393"/>
        <end position="445"/>
    </location>
</feature>
<dbReference type="InterPro" id="IPR000014">
    <property type="entry name" value="PAS"/>
</dbReference>
<dbReference type="PANTHER" id="PTHR43065">
    <property type="entry name" value="SENSOR HISTIDINE KINASE"/>
    <property type="match status" value="1"/>
</dbReference>
<accession>A0ABT3LB27</accession>
<feature type="domain" description="Histidine kinase" evidence="4">
    <location>
        <begin position="816"/>
        <end position="905"/>
    </location>
</feature>
<evidence type="ECO:0000313" key="9">
    <source>
        <dbReference type="Proteomes" id="UP001526426"/>
    </source>
</evidence>
<feature type="domain" description="PAC" evidence="7">
    <location>
        <begin position="225"/>
        <end position="279"/>
    </location>
</feature>
<dbReference type="InterPro" id="IPR003594">
    <property type="entry name" value="HATPase_dom"/>
</dbReference>
<dbReference type="SUPFAM" id="SSF55874">
    <property type="entry name" value="ATPase domain of HSP90 chaperone/DNA topoisomerase II/histidine kinase"/>
    <property type="match status" value="1"/>
</dbReference>
<dbReference type="Pfam" id="PF07568">
    <property type="entry name" value="HisKA_2"/>
    <property type="match status" value="1"/>
</dbReference>
<dbReference type="InterPro" id="IPR035965">
    <property type="entry name" value="PAS-like_dom_sf"/>
</dbReference>
<dbReference type="Pfam" id="PF13426">
    <property type="entry name" value="PAS_9"/>
    <property type="match status" value="1"/>
</dbReference>
<keyword evidence="1" id="KW-0808">Transferase</keyword>
<dbReference type="Gene3D" id="3.30.450.20">
    <property type="entry name" value="PAS domain"/>
    <property type="match status" value="4"/>
</dbReference>
<dbReference type="SUPFAM" id="SSF52172">
    <property type="entry name" value="CheY-like"/>
    <property type="match status" value="1"/>
</dbReference>
<dbReference type="CDD" id="cd00130">
    <property type="entry name" value="PAS"/>
    <property type="match status" value="3"/>
</dbReference>
<dbReference type="NCBIfam" id="TIGR00229">
    <property type="entry name" value="sensory_box"/>
    <property type="match status" value="3"/>
</dbReference>
<gene>
    <name evidence="8" type="ORF">K4A83_20945</name>
</gene>
<dbReference type="Pfam" id="PF02518">
    <property type="entry name" value="HATPase_c"/>
    <property type="match status" value="1"/>
</dbReference>
<evidence type="ECO:0000256" key="2">
    <source>
        <dbReference type="PROSITE-ProRule" id="PRU00169"/>
    </source>
</evidence>
<reference evidence="8 9" key="1">
    <citation type="submission" date="2021-08" db="EMBL/GenBank/DDBJ databases">
        <title>Draft genome sequence of Spirulina subsalsa with high tolerance to salinity and hype-accumulation of phycocyanin.</title>
        <authorList>
            <person name="Pei H."/>
            <person name="Jiang L."/>
        </authorList>
    </citation>
    <scope>NUCLEOTIDE SEQUENCE [LARGE SCALE GENOMIC DNA]</scope>
    <source>
        <strain evidence="8 9">FACHB-351</strain>
    </source>
</reference>
<dbReference type="PROSITE" id="PS50112">
    <property type="entry name" value="PAS"/>
    <property type="match status" value="2"/>
</dbReference>
<dbReference type="InterPro" id="IPR005467">
    <property type="entry name" value="His_kinase_dom"/>
</dbReference>
<dbReference type="InterPro" id="IPR001789">
    <property type="entry name" value="Sig_transdc_resp-reg_receiver"/>
</dbReference>
<dbReference type="PROSITE" id="PS50110">
    <property type="entry name" value="RESPONSE_REGULATORY"/>
    <property type="match status" value="1"/>
</dbReference>
<dbReference type="InterPro" id="IPR013656">
    <property type="entry name" value="PAS_4"/>
</dbReference>
<dbReference type="Gene3D" id="3.30.565.10">
    <property type="entry name" value="Histidine kinase-like ATPase, C-terminal domain"/>
    <property type="match status" value="1"/>
</dbReference>
<proteinExistence type="predicted"/>
<dbReference type="Gene3D" id="3.40.50.2300">
    <property type="match status" value="1"/>
</dbReference>
<feature type="coiled-coil region" evidence="3">
    <location>
        <begin position="270"/>
        <end position="329"/>
    </location>
</feature>
<dbReference type="SMART" id="SM00086">
    <property type="entry name" value="PAC"/>
    <property type="match status" value="2"/>
</dbReference>
<feature type="coiled-coil region" evidence="3">
    <location>
        <begin position="557"/>
        <end position="584"/>
    </location>
</feature>
<evidence type="ECO:0000256" key="3">
    <source>
        <dbReference type="SAM" id="Coils"/>
    </source>
</evidence>
<evidence type="ECO:0000259" key="7">
    <source>
        <dbReference type="PROSITE" id="PS50113"/>
    </source>
</evidence>
<dbReference type="PROSITE" id="PS50109">
    <property type="entry name" value="HIS_KIN"/>
    <property type="match status" value="1"/>
</dbReference>
<dbReference type="SMART" id="SM00387">
    <property type="entry name" value="HATPase_c"/>
    <property type="match status" value="1"/>
</dbReference>
<dbReference type="EMBL" id="JAIHOM010000166">
    <property type="protein sequence ID" value="MCW6038720.1"/>
    <property type="molecule type" value="Genomic_DNA"/>
</dbReference>
<dbReference type="Pfam" id="PF08448">
    <property type="entry name" value="PAS_4"/>
    <property type="match status" value="2"/>
</dbReference>
<evidence type="ECO:0000259" key="6">
    <source>
        <dbReference type="PROSITE" id="PS50112"/>
    </source>
</evidence>
<keyword evidence="3" id="KW-0175">Coiled coil</keyword>
<organism evidence="8 9">
    <name type="scientific">Spirulina subsalsa FACHB-351</name>
    <dbReference type="NCBI Taxonomy" id="234711"/>
    <lineage>
        <taxon>Bacteria</taxon>
        <taxon>Bacillati</taxon>
        <taxon>Cyanobacteriota</taxon>
        <taxon>Cyanophyceae</taxon>
        <taxon>Spirulinales</taxon>
        <taxon>Spirulinaceae</taxon>
        <taxon>Spirulina</taxon>
    </lineage>
</organism>
<name>A0ABT3LB27_9CYAN</name>
<dbReference type="InterPro" id="IPR011006">
    <property type="entry name" value="CheY-like_superfamily"/>
</dbReference>
<feature type="domain" description="PAS" evidence="6">
    <location>
        <begin position="131"/>
        <end position="204"/>
    </location>
</feature>
<keyword evidence="1" id="KW-0418">Kinase</keyword>
<dbReference type="CDD" id="cd17534">
    <property type="entry name" value="REC_DC-like"/>
    <property type="match status" value="1"/>
</dbReference>
<keyword evidence="9" id="KW-1185">Reference proteome</keyword>
<feature type="domain" description="PAS" evidence="6">
    <location>
        <begin position="319"/>
        <end position="389"/>
    </location>
</feature>